<feature type="domain" description="DUF7952" evidence="1">
    <location>
        <begin position="14"/>
        <end position="52"/>
    </location>
</feature>
<evidence type="ECO:0000259" key="1">
    <source>
        <dbReference type="Pfam" id="PF25826"/>
    </source>
</evidence>
<evidence type="ECO:0000313" key="3">
    <source>
        <dbReference type="EnsemblPlants" id="KEH37278"/>
    </source>
</evidence>
<dbReference type="EnsemblPlants" id="KEH37278">
    <property type="protein sequence ID" value="KEH37278"/>
    <property type="gene ID" value="MTR_2g436990"/>
</dbReference>
<name>A0A072V7F9_MEDTR</name>
<dbReference type="AlphaFoldDB" id="A0A072V7F9"/>
<dbReference type="EMBL" id="CM001218">
    <property type="protein sequence ID" value="KEH37278.1"/>
    <property type="molecule type" value="Genomic_DNA"/>
</dbReference>
<dbReference type="HOGENOM" id="CLU_788386_0_0_1"/>
<accession>A0A072V7F9</accession>
<evidence type="ECO:0000313" key="4">
    <source>
        <dbReference type="Proteomes" id="UP000002051"/>
    </source>
</evidence>
<organism evidence="2 4">
    <name type="scientific">Medicago truncatula</name>
    <name type="common">Barrel medic</name>
    <name type="synonym">Medicago tribuloides</name>
    <dbReference type="NCBI Taxonomy" id="3880"/>
    <lineage>
        <taxon>Eukaryota</taxon>
        <taxon>Viridiplantae</taxon>
        <taxon>Streptophyta</taxon>
        <taxon>Embryophyta</taxon>
        <taxon>Tracheophyta</taxon>
        <taxon>Spermatophyta</taxon>
        <taxon>Magnoliopsida</taxon>
        <taxon>eudicotyledons</taxon>
        <taxon>Gunneridae</taxon>
        <taxon>Pentapetalae</taxon>
        <taxon>rosids</taxon>
        <taxon>fabids</taxon>
        <taxon>Fabales</taxon>
        <taxon>Fabaceae</taxon>
        <taxon>Papilionoideae</taxon>
        <taxon>50 kb inversion clade</taxon>
        <taxon>NPAAA clade</taxon>
        <taxon>Hologalegina</taxon>
        <taxon>IRL clade</taxon>
        <taxon>Trifolieae</taxon>
        <taxon>Medicago</taxon>
    </lineage>
</organism>
<keyword evidence="4" id="KW-1185">Reference proteome</keyword>
<dbReference type="InterPro" id="IPR057712">
    <property type="entry name" value="DUF7952"/>
</dbReference>
<dbReference type="Pfam" id="PF25826">
    <property type="entry name" value="DUF7952"/>
    <property type="match status" value="1"/>
</dbReference>
<protein>
    <recommendedName>
        <fullName evidence="1">DUF7952 domain-containing protein</fullName>
    </recommendedName>
</protein>
<dbReference type="PaxDb" id="3880-AES80210"/>
<reference evidence="2 4" key="1">
    <citation type="journal article" date="2011" name="Nature">
        <title>The Medicago genome provides insight into the evolution of rhizobial symbioses.</title>
        <authorList>
            <person name="Young N.D."/>
            <person name="Debelle F."/>
            <person name="Oldroyd G.E."/>
            <person name="Geurts R."/>
            <person name="Cannon S.B."/>
            <person name="Udvardi M.K."/>
            <person name="Benedito V.A."/>
            <person name="Mayer K.F."/>
            <person name="Gouzy J."/>
            <person name="Schoof H."/>
            <person name="Van de Peer Y."/>
            <person name="Proost S."/>
            <person name="Cook D.R."/>
            <person name="Meyers B.C."/>
            <person name="Spannagl M."/>
            <person name="Cheung F."/>
            <person name="De Mita S."/>
            <person name="Krishnakumar V."/>
            <person name="Gundlach H."/>
            <person name="Zhou S."/>
            <person name="Mudge J."/>
            <person name="Bharti A.K."/>
            <person name="Murray J.D."/>
            <person name="Naoumkina M.A."/>
            <person name="Rosen B."/>
            <person name="Silverstein K.A."/>
            <person name="Tang H."/>
            <person name="Rombauts S."/>
            <person name="Zhao P.X."/>
            <person name="Zhou P."/>
            <person name="Barbe V."/>
            <person name="Bardou P."/>
            <person name="Bechner M."/>
            <person name="Bellec A."/>
            <person name="Berger A."/>
            <person name="Berges H."/>
            <person name="Bidwell S."/>
            <person name="Bisseling T."/>
            <person name="Choisne N."/>
            <person name="Couloux A."/>
            <person name="Denny R."/>
            <person name="Deshpande S."/>
            <person name="Dai X."/>
            <person name="Doyle J.J."/>
            <person name="Dudez A.M."/>
            <person name="Farmer A.D."/>
            <person name="Fouteau S."/>
            <person name="Franken C."/>
            <person name="Gibelin C."/>
            <person name="Gish J."/>
            <person name="Goldstein S."/>
            <person name="Gonzalez A.J."/>
            <person name="Green P.J."/>
            <person name="Hallab A."/>
            <person name="Hartog M."/>
            <person name="Hua A."/>
            <person name="Humphray S.J."/>
            <person name="Jeong D.H."/>
            <person name="Jing Y."/>
            <person name="Jocker A."/>
            <person name="Kenton S.M."/>
            <person name="Kim D.J."/>
            <person name="Klee K."/>
            <person name="Lai H."/>
            <person name="Lang C."/>
            <person name="Lin S."/>
            <person name="Macmil S.L."/>
            <person name="Magdelenat G."/>
            <person name="Matthews L."/>
            <person name="McCorrison J."/>
            <person name="Monaghan E.L."/>
            <person name="Mun J.H."/>
            <person name="Najar F.Z."/>
            <person name="Nicholson C."/>
            <person name="Noirot C."/>
            <person name="O'Bleness M."/>
            <person name="Paule C.R."/>
            <person name="Poulain J."/>
            <person name="Prion F."/>
            <person name="Qin B."/>
            <person name="Qu C."/>
            <person name="Retzel E.F."/>
            <person name="Riddle C."/>
            <person name="Sallet E."/>
            <person name="Samain S."/>
            <person name="Samson N."/>
            <person name="Sanders I."/>
            <person name="Saurat O."/>
            <person name="Scarpelli C."/>
            <person name="Schiex T."/>
            <person name="Segurens B."/>
            <person name="Severin A.J."/>
            <person name="Sherrier D.J."/>
            <person name="Shi R."/>
            <person name="Sims S."/>
            <person name="Singer S.R."/>
            <person name="Sinharoy S."/>
            <person name="Sterck L."/>
            <person name="Viollet A."/>
            <person name="Wang B.B."/>
            <person name="Wang K."/>
            <person name="Wang M."/>
            <person name="Wang X."/>
            <person name="Warfsmann J."/>
            <person name="Weissenbach J."/>
            <person name="White D.D."/>
            <person name="White J.D."/>
            <person name="Wiley G.B."/>
            <person name="Wincker P."/>
            <person name="Xing Y."/>
            <person name="Yang L."/>
            <person name="Yao Z."/>
            <person name="Ying F."/>
            <person name="Zhai J."/>
            <person name="Zhou L."/>
            <person name="Zuber A."/>
            <person name="Denarie J."/>
            <person name="Dixon R.A."/>
            <person name="May G.D."/>
            <person name="Schwartz D.C."/>
            <person name="Rogers J."/>
            <person name="Quetier F."/>
            <person name="Town C.D."/>
            <person name="Roe B.A."/>
        </authorList>
    </citation>
    <scope>NUCLEOTIDE SEQUENCE [LARGE SCALE GENOMIC DNA]</scope>
    <source>
        <strain evidence="2">A17</strain>
        <strain evidence="3 4">cv. Jemalong A17</strain>
    </source>
</reference>
<dbReference type="Proteomes" id="UP000002051">
    <property type="component" value="Chromosome 2"/>
</dbReference>
<evidence type="ECO:0000313" key="2">
    <source>
        <dbReference type="EMBL" id="KEH37278.1"/>
    </source>
</evidence>
<reference evidence="3" key="3">
    <citation type="submission" date="2015-04" db="UniProtKB">
        <authorList>
            <consortium name="EnsemblPlants"/>
        </authorList>
    </citation>
    <scope>IDENTIFICATION</scope>
    <source>
        <strain evidence="3">cv. Jemalong A17</strain>
    </source>
</reference>
<proteinExistence type="predicted"/>
<gene>
    <name evidence="2" type="ordered locus">MTR_2g436990</name>
</gene>
<reference evidence="2 4" key="2">
    <citation type="journal article" date="2014" name="BMC Genomics">
        <title>An improved genome release (version Mt4.0) for the model legume Medicago truncatula.</title>
        <authorList>
            <person name="Tang H."/>
            <person name="Krishnakumar V."/>
            <person name="Bidwell S."/>
            <person name="Rosen B."/>
            <person name="Chan A."/>
            <person name="Zhou S."/>
            <person name="Gentzbittel L."/>
            <person name="Childs K.L."/>
            <person name="Yandell M."/>
            <person name="Gundlach H."/>
            <person name="Mayer K.F."/>
            <person name="Schwartz D.C."/>
            <person name="Town C.D."/>
        </authorList>
    </citation>
    <scope>GENOME REANNOTATION</scope>
    <source>
        <strain evidence="2">A17</strain>
        <strain evidence="3 4">cv. Jemalong A17</strain>
    </source>
</reference>
<sequence>MDLNPLPWCNSVTKYFHVCKNFWGGKLSLEDYVFALKDVVGVEAFVNAVGIGAQNDLTNLEGNAMKIEEYSRNLVKGVDYFHSIKDILDEVAAYPLLIKDPASKNDSDRKDSKAKQIKEFDYVAVRYLDKGSTSGASVNFEKTPSVEVSPKETTIDLNLAVALEKVDGDETMVNEVPAEVKFNEPNVVTPTSEDYIGNQAVETPRKSGRPPKPTKRALEAVVDKYEEETSNKRRRYSISNNVTVKSPTSDRTWPDNVFISGSNPHLTSRFCGVVLGPTTISKMVSEPLQDPLGHLLSGFRYRATHHLCPRTKPNSAGREGGQGKGYNSAVECHLDVVEVIGSNLIIPKPNAM</sequence>